<feature type="transmembrane region" description="Helical" evidence="5">
    <location>
        <begin position="120"/>
        <end position="140"/>
    </location>
</feature>
<dbReference type="InterPro" id="IPR010666">
    <property type="entry name" value="Znf_GRF"/>
</dbReference>
<gene>
    <name evidence="7" type="ORF">URODEC1_LOCUS92932</name>
</gene>
<evidence type="ECO:0000256" key="4">
    <source>
        <dbReference type="PROSITE-ProRule" id="PRU01343"/>
    </source>
</evidence>
<name>A0ABC9E8E8_9POAL</name>
<keyword evidence="2 4" id="KW-0863">Zinc-finger</keyword>
<dbReference type="AlphaFoldDB" id="A0ABC9E8E8"/>
<keyword evidence="3" id="KW-0862">Zinc</keyword>
<dbReference type="GO" id="GO:0008270">
    <property type="term" value="F:zinc ion binding"/>
    <property type="evidence" value="ECO:0007669"/>
    <property type="project" value="UniProtKB-KW"/>
</dbReference>
<protein>
    <recommendedName>
        <fullName evidence="6">GRF-type domain-containing protein</fullName>
    </recommendedName>
</protein>
<evidence type="ECO:0000259" key="6">
    <source>
        <dbReference type="PROSITE" id="PS51999"/>
    </source>
</evidence>
<sequence length="141" mass="15776">MARESQSSASNPQGAAIPLIQCTECGQAKILRRTSRREWSYGRVFYCCPFYKQDGTGCPFWFWEDAYLKKLEKIPGDGSGAGANPRMGMVAEASRMVMGPEETSELIKVGKEVVTWLKGLFFVCVCMLIVMVLDLLIHLIK</sequence>
<keyword evidence="8" id="KW-1185">Reference proteome</keyword>
<dbReference type="PROSITE" id="PS51999">
    <property type="entry name" value="ZF_GRF"/>
    <property type="match status" value="1"/>
</dbReference>
<keyword evidence="5" id="KW-0472">Membrane</keyword>
<dbReference type="PANTHER" id="PTHR33680">
    <property type="entry name" value="OS07G0190500 PROTEIN"/>
    <property type="match status" value="1"/>
</dbReference>
<organism evidence="7 8">
    <name type="scientific">Urochloa decumbens</name>
    <dbReference type="NCBI Taxonomy" id="240449"/>
    <lineage>
        <taxon>Eukaryota</taxon>
        <taxon>Viridiplantae</taxon>
        <taxon>Streptophyta</taxon>
        <taxon>Embryophyta</taxon>
        <taxon>Tracheophyta</taxon>
        <taxon>Spermatophyta</taxon>
        <taxon>Magnoliopsida</taxon>
        <taxon>Liliopsida</taxon>
        <taxon>Poales</taxon>
        <taxon>Poaceae</taxon>
        <taxon>PACMAD clade</taxon>
        <taxon>Panicoideae</taxon>
        <taxon>Panicodae</taxon>
        <taxon>Paniceae</taxon>
        <taxon>Melinidinae</taxon>
        <taxon>Urochloa</taxon>
    </lineage>
</organism>
<reference evidence="8" key="1">
    <citation type="submission" date="2024-06" db="EMBL/GenBank/DDBJ databases">
        <authorList>
            <person name="Ryan C."/>
        </authorList>
    </citation>
    <scope>NUCLEOTIDE SEQUENCE [LARGE SCALE GENOMIC DNA]</scope>
</reference>
<dbReference type="Proteomes" id="UP001497457">
    <property type="component" value="Chromosome 36b"/>
</dbReference>
<feature type="domain" description="GRF-type" evidence="6">
    <location>
        <begin position="22"/>
        <end position="67"/>
    </location>
</feature>
<evidence type="ECO:0000313" key="8">
    <source>
        <dbReference type="Proteomes" id="UP001497457"/>
    </source>
</evidence>
<evidence type="ECO:0000256" key="3">
    <source>
        <dbReference type="ARBA" id="ARBA00022833"/>
    </source>
</evidence>
<keyword evidence="5" id="KW-1133">Transmembrane helix</keyword>
<evidence type="ECO:0000313" key="7">
    <source>
        <dbReference type="EMBL" id="CAL5052823.1"/>
    </source>
</evidence>
<evidence type="ECO:0000256" key="1">
    <source>
        <dbReference type="ARBA" id="ARBA00022723"/>
    </source>
</evidence>
<keyword evidence="5" id="KW-0812">Transmembrane</keyword>
<dbReference type="EMBL" id="OZ075146">
    <property type="protein sequence ID" value="CAL5052823.1"/>
    <property type="molecule type" value="Genomic_DNA"/>
</dbReference>
<dbReference type="PANTHER" id="PTHR33680:SF7">
    <property type="entry name" value="OS02G0474200 PROTEIN"/>
    <property type="match status" value="1"/>
</dbReference>
<keyword evidence="1" id="KW-0479">Metal-binding</keyword>
<accession>A0ABC9E8E8</accession>
<reference evidence="7 8" key="2">
    <citation type="submission" date="2024-10" db="EMBL/GenBank/DDBJ databases">
        <authorList>
            <person name="Ryan C."/>
        </authorList>
    </citation>
    <scope>NUCLEOTIDE SEQUENCE [LARGE SCALE GENOMIC DNA]</scope>
</reference>
<evidence type="ECO:0000256" key="2">
    <source>
        <dbReference type="ARBA" id="ARBA00022771"/>
    </source>
</evidence>
<proteinExistence type="predicted"/>
<evidence type="ECO:0000256" key="5">
    <source>
        <dbReference type="SAM" id="Phobius"/>
    </source>
</evidence>